<feature type="compositionally biased region" description="Polar residues" evidence="1">
    <location>
        <begin position="316"/>
        <end position="352"/>
    </location>
</feature>
<feature type="region of interest" description="Disordered" evidence="1">
    <location>
        <begin position="313"/>
        <end position="393"/>
    </location>
</feature>
<organism evidence="2 3">
    <name type="scientific">Adiantum capillus-veneris</name>
    <name type="common">Maidenhair fern</name>
    <dbReference type="NCBI Taxonomy" id="13818"/>
    <lineage>
        <taxon>Eukaryota</taxon>
        <taxon>Viridiplantae</taxon>
        <taxon>Streptophyta</taxon>
        <taxon>Embryophyta</taxon>
        <taxon>Tracheophyta</taxon>
        <taxon>Polypodiopsida</taxon>
        <taxon>Polypodiidae</taxon>
        <taxon>Polypodiales</taxon>
        <taxon>Pteridineae</taxon>
        <taxon>Pteridaceae</taxon>
        <taxon>Vittarioideae</taxon>
        <taxon>Adiantum</taxon>
    </lineage>
</organism>
<dbReference type="OrthoDB" id="21471at2759"/>
<evidence type="ECO:0000313" key="3">
    <source>
        <dbReference type="Proteomes" id="UP000886520"/>
    </source>
</evidence>
<dbReference type="EMBL" id="JABFUD020000008">
    <property type="protein sequence ID" value="KAI5076545.1"/>
    <property type="molecule type" value="Genomic_DNA"/>
</dbReference>
<reference evidence="2" key="1">
    <citation type="submission" date="2021-01" db="EMBL/GenBank/DDBJ databases">
        <title>Adiantum capillus-veneris genome.</title>
        <authorList>
            <person name="Fang Y."/>
            <person name="Liao Q."/>
        </authorList>
    </citation>
    <scope>NUCLEOTIDE SEQUENCE</scope>
    <source>
        <strain evidence="2">H3</strain>
        <tissue evidence="2">Leaf</tissue>
    </source>
</reference>
<dbReference type="PANTHER" id="PTHR31315">
    <property type="entry name" value="PROTEIN SIP5"/>
    <property type="match status" value="1"/>
</dbReference>
<comment type="caution">
    <text evidence="2">The sequence shown here is derived from an EMBL/GenBank/DDBJ whole genome shotgun (WGS) entry which is preliminary data.</text>
</comment>
<evidence type="ECO:0000313" key="2">
    <source>
        <dbReference type="EMBL" id="KAI5076545.1"/>
    </source>
</evidence>
<dbReference type="Proteomes" id="UP000886520">
    <property type="component" value="Chromosome 8"/>
</dbReference>
<dbReference type="AlphaFoldDB" id="A0A9D4UYP2"/>
<dbReference type="GO" id="GO:0005737">
    <property type="term" value="C:cytoplasm"/>
    <property type="evidence" value="ECO:0007669"/>
    <property type="project" value="TreeGrafter"/>
</dbReference>
<evidence type="ECO:0008006" key="4">
    <source>
        <dbReference type="Google" id="ProtNLM"/>
    </source>
</evidence>
<protein>
    <recommendedName>
        <fullName evidence="4">RING-type domain-containing protein</fullName>
    </recommendedName>
</protein>
<feature type="compositionally biased region" description="Polar residues" evidence="1">
    <location>
        <begin position="273"/>
        <end position="286"/>
    </location>
</feature>
<dbReference type="PANTHER" id="PTHR31315:SF1">
    <property type="entry name" value="PROTEIN SIP5"/>
    <property type="match status" value="1"/>
</dbReference>
<accession>A0A9D4UYP2</accession>
<evidence type="ECO:0000256" key="1">
    <source>
        <dbReference type="SAM" id="MobiDB-lite"/>
    </source>
</evidence>
<keyword evidence="3" id="KW-1185">Reference proteome</keyword>
<feature type="compositionally biased region" description="Polar residues" evidence="1">
    <location>
        <begin position="360"/>
        <end position="374"/>
    </location>
</feature>
<dbReference type="InterPro" id="IPR039301">
    <property type="entry name" value="Sip5/DA2"/>
</dbReference>
<gene>
    <name evidence="2" type="ORF">GOP47_0008610</name>
</gene>
<feature type="compositionally biased region" description="Polar residues" evidence="1">
    <location>
        <begin position="433"/>
        <end position="442"/>
    </location>
</feature>
<name>A0A9D4UYP2_ADICA</name>
<proteinExistence type="predicted"/>
<feature type="region of interest" description="Disordered" evidence="1">
    <location>
        <begin position="273"/>
        <end position="298"/>
    </location>
</feature>
<feature type="region of interest" description="Disordered" evidence="1">
    <location>
        <begin position="433"/>
        <end position="471"/>
    </location>
</feature>
<sequence>MGNKFSRRRAAVDEQYTRTQGLYQHRDVDPRKLRRLILNGQLAPCFPGAEDNAIELDECPICFLFYPSLNRSKCCTKGICTECFLQIKSPHSARPTQCPFCKTSSYVVEYRGAKTVEEKGVEQAEEQKVIEAKIRIRQKELLDEEECMLRREEAQGQDNVPDRFRRNFSNLHGFTLPSNVQACQTENVPEQVPAPQTRVEPAPEGVALLPGLAGRLRGSSFQRLNRGDDFDLDLEEIMVMEAIWLSIQDQGQSHQDQHQLLTASDHARIATNENGTADITTPVQELSETRTLTGRGTVTGGLAGAIAALAERQATRADSSNGNPSSDQSRASNRNAVNSEGNLVSMSSNEQLSRGMIPDVTSSDVEAEQGQTEKCLTEEIAPQTEDAGGEELNNWIEVSIDSGRTISPLVGGESRSSMSDWLQDQSSEAVEVGTSFSSSIPSASDLPWEGSDFGAQQSIESIEEPPGSTQQPIAMLPDSFEEQVMLAMALSLAEAQAQAWRQREQGR</sequence>